<evidence type="ECO:0000313" key="3">
    <source>
        <dbReference type="EMBL" id="CCG83423.1"/>
    </source>
</evidence>
<proteinExistence type="predicted"/>
<dbReference type="SMART" id="SM00577">
    <property type="entry name" value="CPDc"/>
    <property type="match status" value="1"/>
</dbReference>
<feature type="region of interest" description="Disordered" evidence="1">
    <location>
        <begin position="24"/>
        <end position="103"/>
    </location>
</feature>
<feature type="compositionally biased region" description="Polar residues" evidence="1">
    <location>
        <begin position="27"/>
        <end position="38"/>
    </location>
</feature>
<dbReference type="GO" id="GO:0034198">
    <property type="term" value="P:cellular response to amino acid starvation"/>
    <property type="evidence" value="ECO:0007669"/>
    <property type="project" value="UniProtKB-ARBA"/>
</dbReference>
<reference evidence="3 4" key="1">
    <citation type="journal article" date="2013" name="MBio">
        <title>Genome sequencing of the plant pathogen Taphrina deformans, the causal agent of peach leaf curl.</title>
        <authorList>
            <person name="Cisse O.H."/>
            <person name="Almeida J.M.G.C.F."/>
            <person name="Fonseca A."/>
            <person name="Kumar A.A."/>
            <person name="Salojaervi J."/>
            <person name="Overmyer K."/>
            <person name="Hauser P.M."/>
            <person name="Pagni M."/>
        </authorList>
    </citation>
    <scope>NUCLEOTIDE SEQUENCE [LARGE SCALE GENOMIC DNA]</scope>
    <source>
        <strain evidence="4">PYCC 5710 / ATCC 11124 / CBS 356.35 / IMI 108563 / JCM 9778 / NBRC 8474</strain>
    </source>
</reference>
<protein>
    <recommendedName>
        <fullName evidence="2">FCP1 homology domain-containing protein</fullName>
    </recommendedName>
</protein>
<dbReference type="eggNOG" id="KOG1605">
    <property type="taxonomic scope" value="Eukaryota"/>
</dbReference>
<dbReference type="InterPro" id="IPR004274">
    <property type="entry name" value="FCP1_dom"/>
</dbReference>
<dbReference type="PANTHER" id="PTHR12210">
    <property type="entry name" value="DULLARD PROTEIN PHOSPHATASE"/>
    <property type="match status" value="1"/>
</dbReference>
<dbReference type="NCBIfam" id="TIGR02251">
    <property type="entry name" value="HIF-SF_euk"/>
    <property type="match status" value="1"/>
</dbReference>
<dbReference type="GO" id="GO:0009651">
    <property type="term" value="P:response to salt stress"/>
    <property type="evidence" value="ECO:0007669"/>
    <property type="project" value="UniProtKB-ARBA"/>
</dbReference>
<feature type="compositionally biased region" description="Polar residues" evidence="1">
    <location>
        <begin position="45"/>
        <end position="103"/>
    </location>
</feature>
<dbReference type="AlphaFoldDB" id="R4XCS5"/>
<dbReference type="InterPro" id="IPR023214">
    <property type="entry name" value="HAD_sf"/>
</dbReference>
<feature type="domain" description="FCP1 homology" evidence="2">
    <location>
        <begin position="197"/>
        <end position="355"/>
    </location>
</feature>
<dbReference type="PROSITE" id="PS50969">
    <property type="entry name" value="FCP1"/>
    <property type="match status" value="1"/>
</dbReference>
<dbReference type="InterPro" id="IPR036412">
    <property type="entry name" value="HAD-like_sf"/>
</dbReference>
<dbReference type="InterPro" id="IPR011948">
    <property type="entry name" value="Dullard_phosphatase"/>
</dbReference>
<dbReference type="Proteomes" id="UP000013776">
    <property type="component" value="Unassembled WGS sequence"/>
</dbReference>
<evidence type="ECO:0000259" key="2">
    <source>
        <dbReference type="PROSITE" id="PS50969"/>
    </source>
</evidence>
<dbReference type="Pfam" id="PF03031">
    <property type="entry name" value="NIF"/>
    <property type="match status" value="1"/>
</dbReference>
<dbReference type="GO" id="GO:0016791">
    <property type="term" value="F:phosphatase activity"/>
    <property type="evidence" value="ECO:0007669"/>
    <property type="project" value="InterPro"/>
</dbReference>
<name>R4XCS5_TAPDE</name>
<dbReference type="InterPro" id="IPR050365">
    <property type="entry name" value="TIM50"/>
</dbReference>
<evidence type="ECO:0000313" key="4">
    <source>
        <dbReference type="Proteomes" id="UP000013776"/>
    </source>
</evidence>
<dbReference type="EMBL" id="CAHR02000146">
    <property type="protein sequence ID" value="CCG83423.1"/>
    <property type="molecule type" value="Genomic_DNA"/>
</dbReference>
<dbReference type="GO" id="GO:0045944">
    <property type="term" value="P:positive regulation of transcription by RNA polymerase II"/>
    <property type="evidence" value="ECO:0007669"/>
    <property type="project" value="UniProtKB-ARBA"/>
</dbReference>
<gene>
    <name evidence="3" type="ORF">TAPDE_003478</name>
</gene>
<dbReference type="STRING" id="1097556.R4XCS5"/>
<dbReference type="SUPFAM" id="SSF56784">
    <property type="entry name" value="HAD-like"/>
    <property type="match status" value="1"/>
</dbReference>
<keyword evidence="4" id="KW-1185">Reference proteome</keyword>
<organism evidence="3 4">
    <name type="scientific">Taphrina deformans (strain PYCC 5710 / ATCC 11124 / CBS 356.35 / IMI 108563 / JCM 9778 / NBRC 8474)</name>
    <name type="common">Peach leaf curl fungus</name>
    <name type="synonym">Lalaria deformans</name>
    <dbReference type="NCBI Taxonomy" id="1097556"/>
    <lineage>
        <taxon>Eukaryota</taxon>
        <taxon>Fungi</taxon>
        <taxon>Dikarya</taxon>
        <taxon>Ascomycota</taxon>
        <taxon>Taphrinomycotina</taxon>
        <taxon>Taphrinomycetes</taxon>
        <taxon>Taphrinales</taxon>
        <taxon>Taphrinaceae</taxon>
        <taxon>Taphrina</taxon>
    </lineage>
</organism>
<comment type="caution">
    <text evidence="3">The sequence shown here is derived from an EMBL/GenBank/DDBJ whole genome shotgun (WGS) entry which is preliminary data.</text>
</comment>
<dbReference type="OrthoDB" id="277011at2759"/>
<dbReference type="GO" id="GO:1904262">
    <property type="term" value="P:negative regulation of TORC1 signaling"/>
    <property type="evidence" value="ECO:0007669"/>
    <property type="project" value="UniProtKB-ARBA"/>
</dbReference>
<dbReference type="FunFam" id="3.40.50.1000:FF:000043">
    <property type="entry name" value="General stress response phosphoprotein phosphatase Psr1/2"/>
    <property type="match status" value="1"/>
</dbReference>
<sequence length="369" mass="39899">MSAEQRKPRKRSLIQRLFCCVSPEVDNGSTTAHKTSQAGPPKNEANATTTTDVPVSSTNTKESSQRLSSLNEKIDNSNVNTASQDRTPAQPIQETGAATSDTPIVATSSPFLSGLQPALEHESAQAAGAGQVKFEGEASNASVAEVAALVDDHPLTPSSGVISATIPIETTSVSTVPQSETPEVQATAWLLPPLSADLSGKKCLVLDLDETLVHSSFKVIHQADFVVPVEIDGIYHNVYVIKRPGVDDFMLEVGRHFEIVVFTASLSKYADPVLDILDVHKVVHHRLFRESCHNHMGNYVKDLSQLGRDLKDSIIIDNSPASYVFHPAHAVPISSWFNDVHDTELIDLIPFLVDLTTVEDVAQVLDLSL</sequence>
<dbReference type="VEuPathDB" id="FungiDB:TAPDE_003478"/>
<accession>R4XCS5</accession>
<dbReference type="CDD" id="cd07521">
    <property type="entry name" value="HAD_FCP1-like"/>
    <property type="match status" value="1"/>
</dbReference>
<evidence type="ECO:0000256" key="1">
    <source>
        <dbReference type="SAM" id="MobiDB-lite"/>
    </source>
</evidence>
<dbReference type="Gene3D" id="3.40.50.1000">
    <property type="entry name" value="HAD superfamily/HAD-like"/>
    <property type="match status" value="1"/>
</dbReference>